<proteinExistence type="predicted"/>
<sequence length="348" mass="36851">MNQTVVNLFSSSQAATETLYLRNNLASTGSVPFKGPLGLCPDIIQSPEQVPDAQNAFSTVSSWEQAYNVQPQAAVPNYYYLRGMNGGSETDSNGFSLYYAPAQVLLLPATFRGHALSIAAGLESTPVNAPAGHIGVGQAPFVWTPPSPPADSYFNLIAQVNADTQPDPLPVVRDWLDLAKMIGQTPSLGIRTQALVSGKQWVRRQQLTVPASFTTSPITITLAAKGLAGTRVCLLCDTVTPLQVPVLLGPLTLGADGTQTGATFVLPAGYSANLAVQFWNPDNQPITTGSSLSVTFGYPINPGAELDRAIAENLVNHHYQDAMGDTATAAIKPKAMAIVSQMTFTFEA</sequence>
<evidence type="ECO:0000313" key="2">
    <source>
        <dbReference type="Proteomes" id="UP000309819"/>
    </source>
</evidence>
<gene>
    <name evidence="1" type="ORF">FEM01_19005</name>
</gene>
<dbReference type="Proteomes" id="UP000309819">
    <property type="component" value="Unassembled WGS sequence"/>
</dbReference>
<reference evidence="1 2" key="1">
    <citation type="submission" date="2019-05" db="EMBL/GenBank/DDBJ databases">
        <title>Pseudomonas sp. SC006 isolated from lettuce that can produce HBGAs.</title>
        <authorList>
            <person name="Wang D."/>
            <person name="Liao N."/>
            <person name="Liu D."/>
            <person name="Zhang Z."/>
            <person name="Zou S."/>
        </authorList>
    </citation>
    <scope>NUCLEOTIDE SEQUENCE [LARGE SCALE GENOMIC DNA]</scope>
    <source>
        <strain evidence="1 2">SC006</strain>
    </source>
</reference>
<name>A0A5R8YS25_9PSED</name>
<keyword evidence="2" id="KW-1185">Reference proteome</keyword>
<comment type="caution">
    <text evidence="1">The sequence shown here is derived from an EMBL/GenBank/DDBJ whole genome shotgun (WGS) entry which is preliminary data.</text>
</comment>
<protein>
    <submittedName>
        <fullName evidence="1">Uncharacterized protein</fullName>
    </submittedName>
</protein>
<accession>A0A5R8YS25</accession>
<evidence type="ECO:0000313" key="1">
    <source>
        <dbReference type="EMBL" id="TLP56074.1"/>
    </source>
</evidence>
<dbReference type="OrthoDB" id="6813121at2"/>
<dbReference type="AlphaFoldDB" id="A0A5R8YS25"/>
<organism evidence="1 2">
    <name type="scientific">Pseudomonas mosselii</name>
    <dbReference type="NCBI Taxonomy" id="78327"/>
    <lineage>
        <taxon>Bacteria</taxon>
        <taxon>Pseudomonadati</taxon>
        <taxon>Pseudomonadota</taxon>
        <taxon>Gammaproteobacteria</taxon>
        <taxon>Pseudomonadales</taxon>
        <taxon>Pseudomonadaceae</taxon>
        <taxon>Pseudomonas</taxon>
    </lineage>
</organism>
<dbReference type="RefSeq" id="WP_138221017.1">
    <property type="nucleotide sequence ID" value="NZ_VAUO01000010.1"/>
</dbReference>
<dbReference type="EMBL" id="VAUO01000010">
    <property type="protein sequence ID" value="TLP56074.1"/>
    <property type="molecule type" value="Genomic_DNA"/>
</dbReference>